<accession>A0ABN2KYY9</accession>
<dbReference type="SUPFAM" id="SSF52402">
    <property type="entry name" value="Adenine nucleotide alpha hydrolases-like"/>
    <property type="match status" value="1"/>
</dbReference>
<dbReference type="InterPro" id="IPR012255">
    <property type="entry name" value="ETF_b"/>
</dbReference>
<evidence type="ECO:0000256" key="4">
    <source>
        <dbReference type="ARBA" id="ARBA00016797"/>
    </source>
</evidence>
<reference evidence="9 10" key="1">
    <citation type="journal article" date="2019" name="Int. J. Syst. Evol. Microbiol.">
        <title>The Global Catalogue of Microorganisms (GCM) 10K type strain sequencing project: providing services to taxonomists for standard genome sequencing and annotation.</title>
        <authorList>
            <consortium name="The Broad Institute Genomics Platform"/>
            <consortium name="The Broad Institute Genome Sequencing Center for Infectious Disease"/>
            <person name="Wu L."/>
            <person name="Ma J."/>
        </authorList>
    </citation>
    <scope>NUCLEOTIDE SEQUENCE [LARGE SCALE GENOMIC DNA]</scope>
    <source>
        <strain evidence="9 10">JCM 14735</strain>
    </source>
</reference>
<dbReference type="EMBL" id="BAAAOA010000045">
    <property type="protein sequence ID" value="GAA1769046.1"/>
    <property type="molecule type" value="Genomic_DNA"/>
</dbReference>
<evidence type="ECO:0000256" key="7">
    <source>
        <dbReference type="ARBA" id="ARBA00025649"/>
    </source>
</evidence>
<evidence type="ECO:0000256" key="2">
    <source>
        <dbReference type="ARBA" id="ARBA00007557"/>
    </source>
</evidence>
<dbReference type="InterPro" id="IPR033948">
    <property type="entry name" value="ETF_beta_N"/>
</dbReference>
<evidence type="ECO:0000256" key="3">
    <source>
        <dbReference type="ARBA" id="ARBA00011355"/>
    </source>
</evidence>
<dbReference type="PANTHER" id="PTHR21294">
    <property type="entry name" value="ELECTRON TRANSFER FLAVOPROTEIN BETA-SUBUNIT"/>
    <property type="match status" value="1"/>
</dbReference>
<comment type="cofactor">
    <cofactor evidence="1">
        <name>FAD</name>
        <dbReference type="ChEBI" id="CHEBI:57692"/>
    </cofactor>
</comment>
<organism evidence="9 10">
    <name type="scientific">Kocuria aegyptia</name>
    <dbReference type="NCBI Taxonomy" id="330943"/>
    <lineage>
        <taxon>Bacteria</taxon>
        <taxon>Bacillati</taxon>
        <taxon>Actinomycetota</taxon>
        <taxon>Actinomycetes</taxon>
        <taxon>Micrococcales</taxon>
        <taxon>Micrococcaceae</taxon>
        <taxon>Kocuria</taxon>
    </lineage>
</organism>
<proteinExistence type="inferred from homology"/>
<sequence length="275" mass="28390">MSQPLTIVVPVKHVPDAAGQRVLAGSPPLLERTSGILSELDEYALEAAVQIVESHGGAAAGHRVLALTLGPEGATDALKRALQRGADAGFHVLDDALAGSDAWVTARVLAAAVQRIAAEEDKPVDLVLTGMASTDGETSLVPGQLAERLGLAHIGFASSLELAEDGASLTATRHTETMSLRVVADLPALVAVTDQANTPRYPNFKAIVAAKKKPVQTWPVAGLGLDAGAVGLAGSLTEVLDAVPRPPRAAGEIVRDEGEGGIRLAEFLVARKLVR</sequence>
<comment type="caution">
    <text evidence="9">The sequence shown here is derived from an EMBL/GenBank/DDBJ whole genome shotgun (WGS) entry which is preliminary data.</text>
</comment>
<name>A0ABN2KYY9_9MICC</name>
<evidence type="ECO:0000256" key="5">
    <source>
        <dbReference type="ARBA" id="ARBA00022448"/>
    </source>
</evidence>
<dbReference type="InterPro" id="IPR014730">
    <property type="entry name" value="ETF_a/b_N"/>
</dbReference>
<keyword evidence="6" id="KW-0249">Electron transport</keyword>
<dbReference type="SMART" id="SM00893">
    <property type="entry name" value="ETF"/>
    <property type="match status" value="1"/>
</dbReference>
<evidence type="ECO:0000256" key="6">
    <source>
        <dbReference type="ARBA" id="ARBA00022982"/>
    </source>
</evidence>
<protein>
    <recommendedName>
        <fullName evidence="4">Electron transfer flavoprotein subunit beta</fullName>
    </recommendedName>
</protein>
<dbReference type="RefSeq" id="WP_344123633.1">
    <property type="nucleotide sequence ID" value="NZ_BAAAOA010000045.1"/>
</dbReference>
<evidence type="ECO:0000313" key="9">
    <source>
        <dbReference type="EMBL" id="GAA1769046.1"/>
    </source>
</evidence>
<evidence type="ECO:0000259" key="8">
    <source>
        <dbReference type="SMART" id="SM00893"/>
    </source>
</evidence>
<dbReference type="Pfam" id="PF01012">
    <property type="entry name" value="ETF"/>
    <property type="match status" value="1"/>
</dbReference>
<gene>
    <name evidence="9" type="ORF">GCM10009767_28800</name>
</gene>
<dbReference type="InterPro" id="IPR014729">
    <property type="entry name" value="Rossmann-like_a/b/a_fold"/>
</dbReference>
<keyword evidence="5" id="KW-0813">Transport</keyword>
<comment type="subunit">
    <text evidence="3">Heterodimer of an alpha and a beta subunit.</text>
</comment>
<dbReference type="PANTHER" id="PTHR21294:SF8">
    <property type="entry name" value="ELECTRON TRANSFER FLAVOPROTEIN SUBUNIT BETA"/>
    <property type="match status" value="1"/>
</dbReference>
<dbReference type="Gene3D" id="3.40.50.620">
    <property type="entry name" value="HUPs"/>
    <property type="match status" value="1"/>
</dbReference>
<evidence type="ECO:0000313" key="10">
    <source>
        <dbReference type="Proteomes" id="UP001501204"/>
    </source>
</evidence>
<dbReference type="PIRSF" id="PIRSF000090">
    <property type="entry name" value="Beta-ETF"/>
    <property type="match status" value="1"/>
</dbReference>
<comment type="similarity">
    <text evidence="2">Belongs to the ETF beta-subunit/FixA family.</text>
</comment>
<evidence type="ECO:0000256" key="1">
    <source>
        <dbReference type="ARBA" id="ARBA00001974"/>
    </source>
</evidence>
<feature type="domain" description="Electron transfer flavoprotein alpha/beta-subunit N-terminal" evidence="8">
    <location>
        <begin position="25"/>
        <end position="227"/>
    </location>
</feature>
<keyword evidence="10" id="KW-1185">Reference proteome</keyword>
<dbReference type="CDD" id="cd01714">
    <property type="entry name" value="ETF_beta"/>
    <property type="match status" value="1"/>
</dbReference>
<comment type="function">
    <text evidence="7">The electron transfer flavoprotein serves as a specific electron acceptor for other dehydrogenases. It transfers the electrons to the main respiratory chain via ETF-ubiquinone oxidoreductase (ETF dehydrogenase).</text>
</comment>
<dbReference type="Proteomes" id="UP001501204">
    <property type="component" value="Unassembled WGS sequence"/>
</dbReference>